<dbReference type="OrthoDB" id="1720310at2759"/>
<feature type="binding site" evidence="12">
    <location>
        <position position="1392"/>
    </location>
    <ligand>
        <name>ATP</name>
        <dbReference type="ChEBI" id="CHEBI:30616"/>
    </ligand>
</feature>
<reference evidence="16 17" key="1">
    <citation type="submission" date="2020-09" db="EMBL/GenBank/DDBJ databases">
        <title>De no assembly of potato wild relative species, Solanum commersonii.</title>
        <authorList>
            <person name="Cho K."/>
        </authorList>
    </citation>
    <scope>NUCLEOTIDE SEQUENCE [LARGE SCALE GENOMIC DNA]</scope>
    <source>
        <strain evidence="16">LZ3.2</strain>
        <tissue evidence="16">Leaf</tissue>
    </source>
</reference>
<feature type="chain" id="PRO_5039928483" description="Protein kinase domain-containing protein" evidence="14">
    <location>
        <begin position="18"/>
        <end position="1713"/>
    </location>
</feature>
<dbReference type="InterPro" id="IPR024788">
    <property type="entry name" value="Malectin-like_Carb-bd_dom"/>
</dbReference>
<keyword evidence="5 14" id="KW-0732">Signal</keyword>
<comment type="caution">
    <text evidence="16">The sequence shown here is derived from an EMBL/GenBank/DDBJ whole genome shotgun (WGS) entry which is preliminary data.</text>
</comment>
<dbReference type="FunFam" id="1.10.510.10:FF:000252">
    <property type="entry name" value="Receptor-like protein kinase FERONIA"/>
    <property type="match status" value="2"/>
</dbReference>
<dbReference type="SMART" id="SM00220">
    <property type="entry name" value="S_TKc"/>
    <property type="match status" value="2"/>
</dbReference>
<keyword evidence="7" id="KW-0418">Kinase</keyword>
<dbReference type="Gene3D" id="3.30.200.20">
    <property type="entry name" value="Phosphorylase Kinase, domain 1"/>
    <property type="match status" value="2"/>
</dbReference>
<dbReference type="InterPro" id="IPR017441">
    <property type="entry name" value="Protein_kinase_ATP_BS"/>
</dbReference>
<evidence type="ECO:0000256" key="4">
    <source>
        <dbReference type="ARBA" id="ARBA00022692"/>
    </source>
</evidence>
<evidence type="ECO:0000256" key="11">
    <source>
        <dbReference type="ARBA" id="ARBA00023180"/>
    </source>
</evidence>
<dbReference type="FunFam" id="2.60.120.430:FF:000007">
    <property type="entry name" value="FERONIA receptor-like kinase"/>
    <property type="match status" value="2"/>
</dbReference>
<dbReference type="Pfam" id="PF12819">
    <property type="entry name" value="Malectin_like"/>
    <property type="match status" value="2"/>
</dbReference>
<dbReference type="PANTHER" id="PTHR34590">
    <property type="entry name" value="OS03G0124300 PROTEIN-RELATED"/>
    <property type="match status" value="1"/>
</dbReference>
<dbReference type="GO" id="GO:0005524">
    <property type="term" value="F:ATP binding"/>
    <property type="evidence" value="ECO:0007669"/>
    <property type="project" value="UniProtKB-UniRule"/>
</dbReference>
<evidence type="ECO:0000256" key="12">
    <source>
        <dbReference type="PROSITE-ProRule" id="PRU10141"/>
    </source>
</evidence>
<keyword evidence="8 12" id="KW-0067">ATP-binding</keyword>
<dbReference type="GO" id="GO:0010038">
    <property type="term" value="P:response to metal ion"/>
    <property type="evidence" value="ECO:0007669"/>
    <property type="project" value="UniProtKB-ARBA"/>
</dbReference>
<evidence type="ECO:0000256" key="3">
    <source>
        <dbReference type="ARBA" id="ARBA00022679"/>
    </source>
</evidence>
<comment type="subcellular location">
    <subcellularLocation>
        <location evidence="1">Membrane</location>
        <topology evidence="1">Single-pass type I membrane protein</topology>
    </subcellularLocation>
</comment>
<name>A0A9J6AIH9_SOLCO</name>
<dbReference type="InterPro" id="IPR011009">
    <property type="entry name" value="Kinase-like_dom_sf"/>
</dbReference>
<evidence type="ECO:0000256" key="7">
    <source>
        <dbReference type="ARBA" id="ARBA00022777"/>
    </source>
</evidence>
<keyword evidence="10 13" id="KW-0472">Membrane</keyword>
<feature type="transmembrane region" description="Helical" evidence="13">
    <location>
        <begin position="878"/>
        <end position="899"/>
    </location>
</feature>
<dbReference type="EMBL" id="JACXVP010000002">
    <property type="protein sequence ID" value="KAG5624131.1"/>
    <property type="molecule type" value="Genomic_DNA"/>
</dbReference>
<sequence>MATITLLFFLLLQLITATISTTPPPYNATVFVLLNCGAQSATTDDTDRRWDTDTHFPNFLPSNFSSISTTATASEQDPSVDRVPYTTGARIMRSQFTYTFRVTPGTIFLRLYFYPANYSGFNKAESFFSVTANHLTLLSNFSAFLTVSASSSKQVQKEYVINVDETQILKLTFSPSPNSYAFVNGIEILSMPTDLYIHGDVKLAGYTNLYNINNSTALESLYRLNVGSNSVASTDDTGMYRVWDSDDTFVVGYGYQTPHFDDANITYTSETPAYTAPTIVYTTSRTMANYSPGLDWEFPLNSGFYYLFRLHFCEIQPEVKEINDRSFSISIGNQTAEREADVIQWSEGWRVPVYKDYVVNVRNEDGGRNKQNVTLKLRPNPDSAYQNAILNGLEIFKLDNSNGNLSVPNPELFVPINSPPNSNNKRSSHIIAVIAAVAVISGIALISILCFLIFRRCKRGKDLHTSVTKSSWIPLSITSDSTQRTGGSGSSALPSDLCRHFLLEEIKTATCNFDEKFVIGYGGFGNVYKGYIDNGATIVAVKRLNPSSKQGVREFETEIHMLSKLRHVHLVSLIGYCDDNNEMILVYDYMSHGTLRDHLYKTDNAPLPWKKRLEICIGAAKGLHYLHTGKKDIIIHRDVKSTNILLDDKWVAKVSDFGLSKIGPLSGSGKTHVSTVVKGSFGYLDPEYYKRQQLTEKSDVYSFGVVLFEVLCARPALIPNMPKGQVNLADWACRSCKKGNLQQIIDPNLEGQIAPECLNKFAEAAYNCLKDQGVQRPSMNDVVWNLEFILKLQDAADNRGHKMELNSYPTSPSFPMIMNDHANISTDEGFEAFSGSHEVGGKYTSSATSMTSNSDDKLKSDTIFSEILNPSEKFQNNAMLFIALISSLLLHLMTVTMTLTPQYDYNATDNLLLNCGRVLEGTKLAAPIEDIDGRQWYTDAHYPNFLPSNFSIISTATTASEQDPPVNRVPYMTGTRIMLSQFTYTFRVSPGAKFLRLYIYLADYSGYDKSIYFFSVTANHFTLLSNFSAFYTVSASNNSSKAVRKEFVINVNETQILYITFSPSPNSYAFVNGIEIVSMPTNLYLSGDNHIKLVGQNDPYSIYNKTALETLYRLNVGGHSIASTEDTGMYRVWDSDEEFVVVYGFQTPKFDVNITYTTETPPYAAPRIVYETSRTMANNSQSLDWIFPLDSGFYYLFRLYFCQNQPEVNETNHRVFDIYIGNQTAEKQIDVVGLSGGWGIPTYRDYVVYVRDPDVRLSKEKVWLELRPNMKTRAVYDIAMLNGLEIFKLSDPNGNLAVPYPELSLEGMTSGIVVFSILGFLISRRRQNGGKDSCTSVPKSSSLPSDLCRIFLIADIKNATDNFDEKFVIGYGGFGNVYKGYLDNGTIAVAVKRSNPSSNQGVREFQTEIEMLSSKLRHRHLVSLIGYCDDENELILVYDYMANGTLRDHLYNTENTPLPWKKRLDICIGAAKGLYYLHSGTKHTIIHRDVKSTNILLDDKWVAKVSDFGLSKVGSVGGTDTTHVSTAVKGSFGYVDPEYYKRQRLTVKSDVYSFGVVLFEVLCGRPAINPNLPSGQVNLAEWACRSCEKRNVEEIIDPNLKGQIAPECLSKFAELAYHCLREQGVERPSMGDVVRSLEFALHLQEGADNEVDGYAYPSFPLIINGDANVRTNEDEISEDERKLTSNGISMPVSRSAKLNNVAIFSEIVNPLGR</sequence>
<dbReference type="InterPro" id="IPR000719">
    <property type="entry name" value="Prot_kinase_dom"/>
</dbReference>
<dbReference type="PROSITE" id="PS00107">
    <property type="entry name" value="PROTEIN_KINASE_ATP"/>
    <property type="match status" value="2"/>
</dbReference>
<evidence type="ECO:0000313" key="17">
    <source>
        <dbReference type="Proteomes" id="UP000824120"/>
    </source>
</evidence>
<dbReference type="InterPro" id="IPR001245">
    <property type="entry name" value="Ser-Thr/Tyr_kinase_cat_dom"/>
</dbReference>
<dbReference type="FunFam" id="3.30.200.20:FF:000645">
    <property type="entry name" value="Receptor-like protein kinase FERONIA"/>
    <property type="match status" value="2"/>
</dbReference>
<keyword evidence="4 13" id="KW-0812">Transmembrane</keyword>
<dbReference type="InterPro" id="IPR045272">
    <property type="entry name" value="ANXUR1/2-like"/>
</dbReference>
<dbReference type="CDD" id="cd14066">
    <property type="entry name" value="STKc_IRAK"/>
    <property type="match status" value="2"/>
</dbReference>
<proteinExistence type="predicted"/>
<dbReference type="GO" id="GO:0004714">
    <property type="term" value="F:transmembrane receptor protein tyrosine kinase activity"/>
    <property type="evidence" value="ECO:0007669"/>
    <property type="project" value="InterPro"/>
</dbReference>
<feature type="domain" description="Protein kinase" evidence="15">
    <location>
        <begin position="1363"/>
        <end position="1640"/>
    </location>
</feature>
<evidence type="ECO:0000256" key="5">
    <source>
        <dbReference type="ARBA" id="ARBA00022729"/>
    </source>
</evidence>
<feature type="signal peptide" evidence="14">
    <location>
        <begin position="1"/>
        <end position="17"/>
    </location>
</feature>
<feature type="domain" description="Protein kinase" evidence="15">
    <location>
        <begin position="513"/>
        <end position="789"/>
    </location>
</feature>
<keyword evidence="17" id="KW-1185">Reference proteome</keyword>
<keyword evidence="6 12" id="KW-0547">Nucleotide-binding</keyword>
<dbReference type="PROSITE" id="PS50011">
    <property type="entry name" value="PROTEIN_KINASE_DOM"/>
    <property type="match status" value="2"/>
</dbReference>
<feature type="binding site" evidence="12">
    <location>
        <position position="542"/>
    </location>
    <ligand>
        <name>ATP</name>
        <dbReference type="ChEBI" id="CHEBI:30616"/>
    </ligand>
</feature>
<dbReference type="GO" id="GO:0004674">
    <property type="term" value="F:protein serine/threonine kinase activity"/>
    <property type="evidence" value="ECO:0007669"/>
    <property type="project" value="UniProtKB-KW"/>
</dbReference>
<evidence type="ECO:0000256" key="8">
    <source>
        <dbReference type="ARBA" id="ARBA00022840"/>
    </source>
</evidence>
<keyword evidence="9 13" id="KW-1133">Transmembrane helix</keyword>
<dbReference type="InterPro" id="IPR008271">
    <property type="entry name" value="Ser/Thr_kinase_AS"/>
</dbReference>
<evidence type="ECO:0000256" key="6">
    <source>
        <dbReference type="ARBA" id="ARBA00022741"/>
    </source>
</evidence>
<protein>
    <recommendedName>
        <fullName evidence="15">Protein kinase domain-containing protein</fullName>
    </recommendedName>
</protein>
<evidence type="ECO:0000256" key="2">
    <source>
        <dbReference type="ARBA" id="ARBA00022527"/>
    </source>
</evidence>
<gene>
    <name evidence="16" type="ORF">H5410_009349</name>
</gene>
<dbReference type="Pfam" id="PF07714">
    <property type="entry name" value="PK_Tyr_Ser-Thr"/>
    <property type="match status" value="2"/>
</dbReference>
<accession>A0A9J6AIH9</accession>
<dbReference type="Proteomes" id="UP000824120">
    <property type="component" value="Chromosome 2"/>
</dbReference>
<dbReference type="Gene3D" id="2.60.120.430">
    <property type="entry name" value="Galactose-binding lectin"/>
    <property type="match status" value="4"/>
</dbReference>
<dbReference type="Gene3D" id="1.10.510.10">
    <property type="entry name" value="Transferase(Phosphotransferase) domain 1"/>
    <property type="match status" value="2"/>
</dbReference>
<organism evidence="16 17">
    <name type="scientific">Solanum commersonii</name>
    <name type="common">Commerson's wild potato</name>
    <name type="synonym">Commerson's nightshade</name>
    <dbReference type="NCBI Taxonomy" id="4109"/>
    <lineage>
        <taxon>Eukaryota</taxon>
        <taxon>Viridiplantae</taxon>
        <taxon>Streptophyta</taxon>
        <taxon>Embryophyta</taxon>
        <taxon>Tracheophyta</taxon>
        <taxon>Spermatophyta</taxon>
        <taxon>Magnoliopsida</taxon>
        <taxon>eudicotyledons</taxon>
        <taxon>Gunneridae</taxon>
        <taxon>Pentapetalae</taxon>
        <taxon>asterids</taxon>
        <taxon>lamiids</taxon>
        <taxon>Solanales</taxon>
        <taxon>Solanaceae</taxon>
        <taxon>Solanoideae</taxon>
        <taxon>Solaneae</taxon>
        <taxon>Solanum</taxon>
    </lineage>
</organism>
<keyword evidence="3" id="KW-0808">Transferase</keyword>
<evidence type="ECO:0000256" key="14">
    <source>
        <dbReference type="SAM" id="SignalP"/>
    </source>
</evidence>
<keyword evidence="2" id="KW-0723">Serine/threonine-protein kinase</keyword>
<feature type="transmembrane region" description="Helical" evidence="13">
    <location>
        <begin position="430"/>
        <end position="454"/>
    </location>
</feature>
<evidence type="ECO:0000259" key="15">
    <source>
        <dbReference type="PROSITE" id="PS50011"/>
    </source>
</evidence>
<dbReference type="FunFam" id="2.60.120.430:FF:000003">
    <property type="entry name" value="FERONIA receptor-like kinase"/>
    <property type="match status" value="2"/>
</dbReference>
<evidence type="ECO:0000313" key="16">
    <source>
        <dbReference type="EMBL" id="KAG5624131.1"/>
    </source>
</evidence>
<dbReference type="GO" id="GO:0016020">
    <property type="term" value="C:membrane"/>
    <property type="evidence" value="ECO:0007669"/>
    <property type="project" value="UniProtKB-SubCell"/>
</dbReference>
<keyword evidence="11" id="KW-0325">Glycoprotein</keyword>
<evidence type="ECO:0000256" key="9">
    <source>
        <dbReference type="ARBA" id="ARBA00022989"/>
    </source>
</evidence>
<dbReference type="SUPFAM" id="SSF56112">
    <property type="entry name" value="Protein kinase-like (PK-like)"/>
    <property type="match status" value="2"/>
</dbReference>
<evidence type="ECO:0000256" key="13">
    <source>
        <dbReference type="SAM" id="Phobius"/>
    </source>
</evidence>
<evidence type="ECO:0000256" key="1">
    <source>
        <dbReference type="ARBA" id="ARBA00004479"/>
    </source>
</evidence>
<dbReference type="PANTHER" id="PTHR34590:SF5">
    <property type="entry name" value="OS04G0586500 PROTEIN"/>
    <property type="match status" value="1"/>
</dbReference>
<dbReference type="PROSITE" id="PS00108">
    <property type="entry name" value="PROTEIN_KINASE_ST"/>
    <property type="match status" value="2"/>
</dbReference>
<evidence type="ECO:0000256" key="10">
    <source>
        <dbReference type="ARBA" id="ARBA00023136"/>
    </source>
</evidence>